<reference evidence="5 6" key="2">
    <citation type="journal article" date="2017" name="Genome Biol.">
        <title>New reference genome sequences of hot pepper reveal the massive evolution of plant disease-resistance genes by retroduplication.</title>
        <authorList>
            <person name="Kim S."/>
            <person name="Park J."/>
            <person name="Yeom S.I."/>
            <person name="Kim Y.M."/>
            <person name="Seo E."/>
            <person name="Kim K.T."/>
            <person name="Kim M.S."/>
            <person name="Lee J.M."/>
            <person name="Cheong K."/>
            <person name="Shin H.S."/>
            <person name="Kim S.B."/>
            <person name="Han K."/>
            <person name="Lee J."/>
            <person name="Park M."/>
            <person name="Lee H.A."/>
            <person name="Lee H.Y."/>
            <person name="Lee Y."/>
            <person name="Oh S."/>
            <person name="Lee J.H."/>
            <person name="Choi E."/>
            <person name="Choi E."/>
            <person name="Lee S.E."/>
            <person name="Jeon J."/>
            <person name="Kim H."/>
            <person name="Choi G."/>
            <person name="Song H."/>
            <person name="Lee J."/>
            <person name="Lee S.C."/>
            <person name="Kwon J.K."/>
            <person name="Lee H.Y."/>
            <person name="Koo N."/>
            <person name="Hong Y."/>
            <person name="Kim R.W."/>
            <person name="Kang W.H."/>
            <person name="Huh J.H."/>
            <person name="Kang B.C."/>
            <person name="Yang T.J."/>
            <person name="Lee Y.H."/>
            <person name="Bennetzen J.L."/>
            <person name="Choi D."/>
        </authorList>
    </citation>
    <scope>NUCLEOTIDE SEQUENCE [LARGE SCALE GENOMIC DNA]</scope>
    <source>
        <strain evidence="6">cv. CM334</strain>
    </source>
</reference>
<dbReference type="SUPFAM" id="SSF51197">
    <property type="entry name" value="Clavaminate synthase-like"/>
    <property type="match status" value="1"/>
</dbReference>
<dbReference type="Pfam" id="PF13041">
    <property type="entry name" value="PPR_2"/>
    <property type="match status" value="1"/>
</dbReference>
<keyword evidence="3" id="KW-0560">Oxidoreductase</keyword>
<dbReference type="GO" id="GO:0016491">
    <property type="term" value="F:oxidoreductase activity"/>
    <property type="evidence" value="ECO:0007669"/>
    <property type="project" value="UniProtKB-KW"/>
</dbReference>
<dbReference type="InterPro" id="IPR002885">
    <property type="entry name" value="PPR_rpt"/>
</dbReference>
<comment type="caution">
    <text evidence="5">The sequence shown here is derived from an EMBL/GenBank/DDBJ whole genome shotgun (WGS) entry which is preliminary data.</text>
</comment>
<evidence type="ECO:0000256" key="3">
    <source>
        <dbReference type="RuleBase" id="RU003682"/>
    </source>
</evidence>
<comment type="similarity">
    <text evidence="3">Belongs to the iron/ascorbate-dependent oxidoreductase family.</text>
</comment>
<dbReference type="PROSITE" id="PS51375">
    <property type="entry name" value="PPR"/>
    <property type="match status" value="2"/>
</dbReference>
<dbReference type="Pfam" id="PF03171">
    <property type="entry name" value="2OG-FeII_Oxy"/>
    <property type="match status" value="1"/>
</dbReference>
<keyword evidence="1" id="KW-0677">Repeat</keyword>
<evidence type="ECO:0000256" key="1">
    <source>
        <dbReference type="ARBA" id="ARBA00022737"/>
    </source>
</evidence>
<keyword evidence="3" id="KW-0408">Iron</keyword>
<name>A0A2G2ZIJ5_CAPAN</name>
<dbReference type="PROSITE" id="PS51471">
    <property type="entry name" value="FE2OG_OXY"/>
    <property type="match status" value="1"/>
</dbReference>
<dbReference type="PANTHER" id="PTHR47926:SF511">
    <property type="entry name" value="PENTATRICOPEPTIDE REPEAT-CONTAINING PROTEIN"/>
    <property type="match status" value="1"/>
</dbReference>
<dbReference type="Gene3D" id="2.60.120.330">
    <property type="entry name" value="B-lactam Antibiotic, Isopenicillin N Synthase, Chain"/>
    <property type="match status" value="1"/>
</dbReference>
<dbReference type="PANTHER" id="PTHR47926">
    <property type="entry name" value="PENTATRICOPEPTIDE REPEAT-CONTAINING PROTEIN"/>
    <property type="match status" value="1"/>
</dbReference>
<feature type="repeat" description="PPR" evidence="2">
    <location>
        <begin position="150"/>
        <end position="184"/>
    </location>
</feature>
<evidence type="ECO:0000313" key="5">
    <source>
        <dbReference type="EMBL" id="PHT81793.1"/>
    </source>
</evidence>
<feature type="repeat" description="PPR" evidence="2">
    <location>
        <begin position="95"/>
        <end position="129"/>
    </location>
</feature>
<keyword evidence="6" id="KW-1185">Reference proteome</keyword>
<gene>
    <name evidence="5" type="ORF">T459_14808</name>
</gene>
<evidence type="ECO:0000259" key="4">
    <source>
        <dbReference type="PROSITE" id="PS51471"/>
    </source>
</evidence>
<dbReference type="InterPro" id="IPR027443">
    <property type="entry name" value="IPNS-like_sf"/>
</dbReference>
<protein>
    <recommendedName>
        <fullName evidence="4">Fe2OG dioxygenase domain-containing protein</fullName>
    </recommendedName>
</protein>
<dbReference type="AlphaFoldDB" id="A0A2G2ZIJ5"/>
<organism evidence="5 6">
    <name type="scientific">Capsicum annuum</name>
    <name type="common">Capsicum pepper</name>
    <dbReference type="NCBI Taxonomy" id="4072"/>
    <lineage>
        <taxon>Eukaryota</taxon>
        <taxon>Viridiplantae</taxon>
        <taxon>Streptophyta</taxon>
        <taxon>Embryophyta</taxon>
        <taxon>Tracheophyta</taxon>
        <taxon>Spermatophyta</taxon>
        <taxon>Magnoliopsida</taxon>
        <taxon>eudicotyledons</taxon>
        <taxon>Gunneridae</taxon>
        <taxon>Pentapetalae</taxon>
        <taxon>asterids</taxon>
        <taxon>lamiids</taxon>
        <taxon>Solanales</taxon>
        <taxon>Solanaceae</taxon>
        <taxon>Solanoideae</taxon>
        <taxon>Capsiceae</taxon>
        <taxon>Capsicum</taxon>
    </lineage>
</organism>
<dbReference type="Gene3D" id="1.25.40.10">
    <property type="entry name" value="Tetratricopeptide repeat domain"/>
    <property type="match status" value="2"/>
</dbReference>
<dbReference type="InterPro" id="IPR011990">
    <property type="entry name" value="TPR-like_helical_dom_sf"/>
</dbReference>
<keyword evidence="3" id="KW-0479">Metal-binding</keyword>
<evidence type="ECO:0000313" key="6">
    <source>
        <dbReference type="Proteomes" id="UP000222542"/>
    </source>
</evidence>
<dbReference type="Gramene" id="PHT81793">
    <property type="protein sequence ID" value="PHT81793"/>
    <property type="gene ID" value="T459_14808"/>
</dbReference>
<dbReference type="Proteomes" id="UP000222542">
    <property type="component" value="Unassembled WGS sequence"/>
</dbReference>
<reference evidence="5 6" key="1">
    <citation type="journal article" date="2014" name="Nat. Genet.">
        <title>Genome sequence of the hot pepper provides insights into the evolution of pungency in Capsicum species.</title>
        <authorList>
            <person name="Kim S."/>
            <person name="Park M."/>
            <person name="Yeom S.I."/>
            <person name="Kim Y.M."/>
            <person name="Lee J.M."/>
            <person name="Lee H.A."/>
            <person name="Seo E."/>
            <person name="Choi J."/>
            <person name="Cheong K."/>
            <person name="Kim K.T."/>
            <person name="Jung K."/>
            <person name="Lee G.W."/>
            <person name="Oh S.K."/>
            <person name="Bae C."/>
            <person name="Kim S.B."/>
            <person name="Lee H.Y."/>
            <person name="Kim S.Y."/>
            <person name="Kim M.S."/>
            <person name="Kang B.C."/>
            <person name="Jo Y.D."/>
            <person name="Yang H.B."/>
            <person name="Jeong H.J."/>
            <person name="Kang W.H."/>
            <person name="Kwon J.K."/>
            <person name="Shin C."/>
            <person name="Lim J.Y."/>
            <person name="Park J.H."/>
            <person name="Huh J.H."/>
            <person name="Kim J.S."/>
            <person name="Kim B.D."/>
            <person name="Cohen O."/>
            <person name="Paran I."/>
            <person name="Suh M.C."/>
            <person name="Lee S.B."/>
            <person name="Kim Y.K."/>
            <person name="Shin Y."/>
            <person name="Noh S.J."/>
            <person name="Park J."/>
            <person name="Seo Y.S."/>
            <person name="Kwon S.Y."/>
            <person name="Kim H.A."/>
            <person name="Park J.M."/>
            <person name="Kim H.J."/>
            <person name="Choi S.B."/>
            <person name="Bosland P.W."/>
            <person name="Reeves G."/>
            <person name="Jo S.H."/>
            <person name="Lee B.W."/>
            <person name="Cho H.T."/>
            <person name="Choi H.S."/>
            <person name="Lee M.S."/>
            <person name="Yu Y."/>
            <person name="Do Choi Y."/>
            <person name="Park B.S."/>
            <person name="van Deynze A."/>
            <person name="Ashrafi H."/>
            <person name="Hill T."/>
            <person name="Kim W.T."/>
            <person name="Pai H.S."/>
            <person name="Ahn H.K."/>
            <person name="Yeam I."/>
            <person name="Giovannoni J.J."/>
            <person name="Rose J.K."/>
            <person name="Sorensen I."/>
            <person name="Lee S.J."/>
            <person name="Kim R.W."/>
            <person name="Choi I.Y."/>
            <person name="Choi B.S."/>
            <person name="Lim J.S."/>
            <person name="Lee Y.H."/>
            <person name="Choi D."/>
        </authorList>
    </citation>
    <scope>NUCLEOTIDE SEQUENCE [LARGE SCALE GENOMIC DNA]</scope>
    <source>
        <strain evidence="6">cv. CM334</strain>
    </source>
</reference>
<dbReference type="Pfam" id="PF01535">
    <property type="entry name" value="PPR"/>
    <property type="match status" value="2"/>
</dbReference>
<evidence type="ECO:0000256" key="2">
    <source>
        <dbReference type="PROSITE-ProRule" id="PRU00708"/>
    </source>
</evidence>
<dbReference type="GO" id="GO:0009451">
    <property type="term" value="P:RNA modification"/>
    <property type="evidence" value="ECO:0007669"/>
    <property type="project" value="InterPro"/>
</dbReference>
<dbReference type="InterPro" id="IPR046960">
    <property type="entry name" value="PPR_At4g14850-like_plant"/>
</dbReference>
<sequence>MCEGLGLEKNHFANELSQIQYMAINLYPTYPDPTVTVGAVEHNDGGVINMLLQELGGLHVRRQKDGQWFAVEPIPGALVCIGFEARIFYEISDKDVTPWNVLILGYMRFGHMSEAQRAFDMIPRRNFFTWSTLINGYIENKKVNEAQVVDVVSWTAISRVYVKDGDFIKGLELFRLMLNSGTRHNHFTFSTILDACSGHFAVLMVNQVHACFLKSGFPLDVVLLTSLVDKRDTEDLYVFTMTTSSDNEEEVKHMVRRLSLNECQQDIPYIGDTED</sequence>
<dbReference type="InterPro" id="IPR044861">
    <property type="entry name" value="IPNS-like_FE2OG_OXY"/>
</dbReference>
<feature type="domain" description="Fe2OG dioxygenase" evidence="4">
    <location>
        <begin position="18"/>
        <end position="133"/>
    </location>
</feature>
<accession>A0A2G2ZIJ5</accession>
<dbReference type="GO" id="GO:0003723">
    <property type="term" value="F:RNA binding"/>
    <property type="evidence" value="ECO:0007669"/>
    <property type="project" value="InterPro"/>
</dbReference>
<dbReference type="GO" id="GO:0046872">
    <property type="term" value="F:metal ion binding"/>
    <property type="evidence" value="ECO:0007669"/>
    <property type="project" value="UniProtKB-KW"/>
</dbReference>
<dbReference type="InterPro" id="IPR005123">
    <property type="entry name" value="Oxoglu/Fe-dep_dioxygenase_dom"/>
</dbReference>
<dbReference type="EMBL" id="AYRZ02000005">
    <property type="protein sequence ID" value="PHT81793.1"/>
    <property type="molecule type" value="Genomic_DNA"/>
</dbReference>
<proteinExistence type="inferred from homology"/>